<organism evidence="1 2">
    <name type="scientific">Prorocentrum cordatum</name>
    <dbReference type="NCBI Taxonomy" id="2364126"/>
    <lineage>
        <taxon>Eukaryota</taxon>
        <taxon>Sar</taxon>
        <taxon>Alveolata</taxon>
        <taxon>Dinophyceae</taxon>
        <taxon>Prorocentrales</taxon>
        <taxon>Prorocentraceae</taxon>
        <taxon>Prorocentrum</taxon>
    </lineage>
</organism>
<sequence length="107" mass="11238">MSNFGVDSSCTCSGSMACWASVTCTAGATNVEFERGDLVGRIWGAQPYYVPAPAAYAIRHAAHQQGHRSRCRRISISANGRTACTPSGHTTLVPNAAHSVLAQPSSE</sequence>
<keyword evidence="2" id="KW-1185">Reference proteome</keyword>
<accession>A0ABN9Y0F0</accession>
<reference evidence="1" key="1">
    <citation type="submission" date="2023-10" db="EMBL/GenBank/DDBJ databases">
        <authorList>
            <person name="Chen Y."/>
            <person name="Shah S."/>
            <person name="Dougan E. K."/>
            <person name="Thang M."/>
            <person name="Chan C."/>
        </authorList>
    </citation>
    <scope>NUCLEOTIDE SEQUENCE [LARGE SCALE GENOMIC DNA]</scope>
</reference>
<name>A0ABN9Y0F0_9DINO</name>
<comment type="caution">
    <text evidence="1">The sequence shown here is derived from an EMBL/GenBank/DDBJ whole genome shotgun (WGS) entry which is preliminary data.</text>
</comment>
<evidence type="ECO:0000313" key="2">
    <source>
        <dbReference type="Proteomes" id="UP001189429"/>
    </source>
</evidence>
<dbReference type="Proteomes" id="UP001189429">
    <property type="component" value="Unassembled WGS sequence"/>
</dbReference>
<proteinExistence type="predicted"/>
<protein>
    <submittedName>
        <fullName evidence="1">Uncharacterized protein</fullName>
    </submittedName>
</protein>
<gene>
    <name evidence="1" type="ORF">PCOR1329_LOCUS81011</name>
</gene>
<dbReference type="EMBL" id="CAUYUJ010021526">
    <property type="protein sequence ID" value="CAK0905263.1"/>
    <property type="molecule type" value="Genomic_DNA"/>
</dbReference>
<evidence type="ECO:0000313" key="1">
    <source>
        <dbReference type="EMBL" id="CAK0905263.1"/>
    </source>
</evidence>